<dbReference type="PANTHER" id="PTHR40780:SF2">
    <property type="entry name" value="DUF3669 DOMAIN-CONTAINING PROTEIN"/>
    <property type="match status" value="1"/>
</dbReference>
<dbReference type="Pfam" id="PF12417">
    <property type="entry name" value="DUF3669"/>
    <property type="match status" value="1"/>
</dbReference>
<dbReference type="Proteomes" id="UP001345013">
    <property type="component" value="Unassembled WGS sequence"/>
</dbReference>
<protein>
    <recommendedName>
        <fullName evidence="2">DUF3669 domain-containing protein</fullName>
    </recommendedName>
</protein>
<evidence type="ECO:0000259" key="2">
    <source>
        <dbReference type="Pfam" id="PF12417"/>
    </source>
</evidence>
<feature type="region of interest" description="Disordered" evidence="1">
    <location>
        <begin position="1"/>
        <end position="39"/>
    </location>
</feature>
<dbReference type="InterPro" id="IPR022137">
    <property type="entry name" value="Znf_prot_DUF3669"/>
</dbReference>
<proteinExistence type="predicted"/>
<organism evidence="3 4">
    <name type="scientific">Lithohypha guttulata</name>
    <dbReference type="NCBI Taxonomy" id="1690604"/>
    <lineage>
        <taxon>Eukaryota</taxon>
        <taxon>Fungi</taxon>
        <taxon>Dikarya</taxon>
        <taxon>Ascomycota</taxon>
        <taxon>Pezizomycotina</taxon>
        <taxon>Eurotiomycetes</taxon>
        <taxon>Chaetothyriomycetidae</taxon>
        <taxon>Chaetothyriales</taxon>
        <taxon>Trichomeriaceae</taxon>
        <taxon>Lithohypha</taxon>
    </lineage>
</organism>
<reference evidence="3 4" key="1">
    <citation type="submission" date="2023-08" db="EMBL/GenBank/DDBJ databases">
        <title>Black Yeasts Isolated from many extreme environments.</title>
        <authorList>
            <person name="Coleine C."/>
            <person name="Stajich J.E."/>
            <person name="Selbmann L."/>
        </authorList>
    </citation>
    <scope>NUCLEOTIDE SEQUENCE [LARGE SCALE GENOMIC DNA]</scope>
    <source>
        <strain evidence="3 4">CCFEE 5885</strain>
    </source>
</reference>
<feature type="compositionally biased region" description="Basic and acidic residues" evidence="1">
    <location>
        <begin position="1"/>
        <end position="10"/>
    </location>
</feature>
<feature type="region of interest" description="Disordered" evidence="1">
    <location>
        <begin position="310"/>
        <end position="332"/>
    </location>
</feature>
<accession>A0ABR0KLD5</accession>
<dbReference type="EMBL" id="JAVRRG010000015">
    <property type="protein sequence ID" value="KAK5098164.1"/>
    <property type="molecule type" value="Genomic_DNA"/>
</dbReference>
<feature type="domain" description="DUF3669" evidence="2">
    <location>
        <begin position="228"/>
        <end position="288"/>
    </location>
</feature>
<comment type="caution">
    <text evidence="3">The sequence shown here is derived from an EMBL/GenBank/DDBJ whole genome shotgun (WGS) entry which is preliminary data.</text>
</comment>
<keyword evidence="4" id="KW-1185">Reference proteome</keyword>
<feature type="compositionally biased region" description="Polar residues" evidence="1">
    <location>
        <begin position="28"/>
        <end position="38"/>
    </location>
</feature>
<evidence type="ECO:0000313" key="4">
    <source>
        <dbReference type="Proteomes" id="UP001345013"/>
    </source>
</evidence>
<dbReference type="PANTHER" id="PTHR40780">
    <property type="entry name" value="DUF3669 DOMAIN-CONTAINING PROTEIN"/>
    <property type="match status" value="1"/>
</dbReference>
<evidence type="ECO:0000256" key="1">
    <source>
        <dbReference type="SAM" id="MobiDB-lite"/>
    </source>
</evidence>
<gene>
    <name evidence="3" type="ORF">LTR24_001986</name>
</gene>
<evidence type="ECO:0000313" key="3">
    <source>
        <dbReference type="EMBL" id="KAK5098164.1"/>
    </source>
</evidence>
<sequence length="332" mass="37264">MPQTRKEPPLHRPRTPQRLQHAPPPLLNLQSSSTSGSNEYLRPSALHFLRESRYITQNPHWATLHAQFPANDQQPRGMLHMERIPPVPHPLQSALIDLYCPPHLREKAHADPANGDCLIRPYLGRIGRERTAPSTQFSLRNFNLDLGKMEQLGLIRDGTAVCLASDMGRMLAHLHWSCGVDARDVEVVFGGCSVIDRDEHESQNSSRVDAEADGSLYSNRDSHRGVHLWLLDFNQVGRINSDMNGVRQCIRAFKENDPYFPKPGRGPSDLWDGFVEAYLSVAYIVLGEDTVGTLPDMFIEGVTAMQSEVNQSAEAARRRTPGECADMIEDED</sequence>
<name>A0ABR0KLD5_9EURO</name>